<feature type="region of interest" description="Disordered" evidence="2">
    <location>
        <begin position="19"/>
        <end position="49"/>
    </location>
</feature>
<keyword evidence="1" id="KW-0143">Chaperone</keyword>
<dbReference type="Pfam" id="PF00166">
    <property type="entry name" value="Cpn10"/>
    <property type="match status" value="1"/>
</dbReference>
<reference evidence="3" key="1">
    <citation type="submission" date="2016-03" db="EMBL/GenBank/DDBJ databases">
        <title>Novel chaperonins are prevalent in the virioplankton and link to viral biology and ecology.</title>
        <authorList>
            <person name="Marine R.L."/>
            <person name="Nasko D.J."/>
            <person name="Polson S.W."/>
            <person name="Wommack K.E."/>
        </authorList>
    </citation>
    <scope>NUCLEOTIDE SEQUENCE</scope>
</reference>
<evidence type="ECO:0000256" key="1">
    <source>
        <dbReference type="ARBA" id="ARBA00023186"/>
    </source>
</evidence>
<sequence length="162" mass="18198">MTDKLFVPDHVAEAAQKAIRKNTPMPKPIENAFGKGAENKNEVDPSEMDTSAIERLPQPTGYRLLIIPYYPAQQTKGGLYVPDQVRDREAFATVAAYVVRLGPDAYKDSQKFPTGPWCNEKDWVLIGRYAGNRFKVEGLEVRIINDDNIIATILDPKDISYV</sequence>
<dbReference type="EMBL" id="KU970420">
    <property type="protein sequence ID" value="ASN63014.1"/>
    <property type="molecule type" value="Genomic_DNA"/>
</dbReference>
<evidence type="ECO:0000256" key="2">
    <source>
        <dbReference type="SAM" id="MobiDB-lite"/>
    </source>
</evidence>
<proteinExistence type="predicted"/>
<dbReference type="SUPFAM" id="SSF50129">
    <property type="entry name" value="GroES-like"/>
    <property type="match status" value="1"/>
</dbReference>
<dbReference type="InterPro" id="IPR011032">
    <property type="entry name" value="GroES-like_sf"/>
</dbReference>
<name>A0A221S292_9VIRU</name>
<gene>
    <name evidence="3" type="primary">groES</name>
</gene>
<accession>A0A221S292</accession>
<dbReference type="GO" id="GO:0044183">
    <property type="term" value="F:protein folding chaperone"/>
    <property type="evidence" value="ECO:0007669"/>
    <property type="project" value="InterPro"/>
</dbReference>
<organism evidence="3">
    <name type="scientific">uncultured virus</name>
    <dbReference type="NCBI Taxonomy" id="340016"/>
    <lineage>
        <taxon>Viruses</taxon>
        <taxon>environmental samples</taxon>
    </lineage>
</organism>
<dbReference type="InterPro" id="IPR037124">
    <property type="entry name" value="Chaperonin_GroES_sf"/>
</dbReference>
<dbReference type="InterPro" id="IPR020818">
    <property type="entry name" value="Chaperonin_GroES"/>
</dbReference>
<dbReference type="Gene3D" id="2.30.33.40">
    <property type="entry name" value="GroES chaperonin"/>
    <property type="match status" value="1"/>
</dbReference>
<dbReference type="CDD" id="cd00320">
    <property type="entry name" value="cpn10"/>
    <property type="match status" value="1"/>
</dbReference>
<dbReference type="GO" id="GO:0005524">
    <property type="term" value="F:ATP binding"/>
    <property type="evidence" value="ECO:0007669"/>
    <property type="project" value="InterPro"/>
</dbReference>
<protein>
    <submittedName>
        <fullName evidence="3">Co-chaperonin GroES</fullName>
    </submittedName>
</protein>
<evidence type="ECO:0000313" key="3">
    <source>
        <dbReference type="EMBL" id="ASN63014.1"/>
    </source>
</evidence>